<evidence type="ECO:0000256" key="3">
    <source>
        <dbReference type="ARBA" id="ARBA00022723"/>
    </source>
</evidence>
<proteinExistence type="inferred from homology"/>
<feature type="region of interest" description="Disordered" evidence="6">
    <location>
        <begin position="1"/>
        <end position="77"/>
    </location>
</feature>
<dbReference type="InterPro" id="IPR036322">
    <property type="entry name" value="WD40_repeat_dom_sf"/>
</dbReference>
<dbReference type="PANTHER" id="PTHR43270">
    <property type="entry name" value="BETA-ALA-HIS DIPEPTIDASE"/>
    <property type="match status" value="1"/>
</dbReference>
<feature type="compositionally biased region" description="Polar residues" evidence="6">
    <location>
        <begin position="65"/>
        <end position="76"/>
    </location>
</feature>
<sequence length="1026" mass="112947">MVHSNPDLASSAQPGETARDVEETGTTGEPFVQMMDNNPRPSRLHSTSPAAAASDPVLKALGKGSPTSTDSSSNLTRAVEGNGDMAVEAPVLRHSPYSFESWGSHKKDQDEDGCPGCAKINKARTLAAAAVTVVATATAVVAQRPPATRTSLSSNEDSEAKTQVTMASLDTLEDGGSDAAPELLQQLEHNGSVLAIAVSDQYVFVGTNKGEIAVWSLGTYQLVRTIQAHRRSVMSLLLTDDQKYLFSTAREPIISVWCPKTFTRLYEIYSCHDVGDVFSVAYSPRRDMVFIGTQTQHIEWVSLSDQRRRSSTASPRHPYNRRHAFFDSSAVGGTSTPRPVEAHYALIPQAQEVVEIHEGAFFEYAHYGWVFCLQLAHGPTVQVGADEEVLVSTGGDGTIKLWQVTDEGPEWDDDDEITGNIEELMTLGEDNGESVVSLAIDGSFLYAGKVNGVIELWDLDTKQLLRVIKAHEGKVNTLGMKFGLLWSAATGGSASKHSTVHYGRDENGASANVSDKYQCLSRWTAHDGRIICSALTTFQNDQLFFTGATDQQVRVWRVNGMPEQAVGGEAAPEKDMMVKSLREFVSYKTVSSRPEFIEDCRKGATFLGSLFKRLGAQVEMLSTGGDHNPVVFAKFTGKLEPAEKRKRILFYGHYDVVPAPSKDDKWKTDPFNLTGKDGYLYGRGVSDNKGPIIAALYAVTDLLQAKCLESDIIFLIEGEEESGSQGFEDVVRQNKELIGNIDYVLLANSYWLDDEIPCLTYGLRGVLHATVCIDSTNPDIHSGVDGSNEIPEPLSELTFLCSSLKDRKKNHINLPGFYDGIPAITEEEERQYDEIATIVKRRDPSQRSVDKIKRDLIAKWREPNLTLHGYNVSAPEGSSLISSHARATISIRLVPGQDIDVVSAALKSFLEEEYTELNVGRQHTLSVNIKNKAEPWLGVPGNYLFKTLEEAVMAAWGPKDEPRRPLYIREGGSIPPIRFLEKEFDAPAANFPCGQSSDNGHLPNERLRVENLQKSREIFRTAFEKL</sequence>
<feature type="compositionally biased region" description="Polar residues" evidence="6">
    <location>
        <begin position="35"/>
        <end position="49"/>
    </location>
</feature>
<keyword evidence="5" id="KW-0853">WD repeat</keyword>
<dbReference type="GO" id="GO:0008233">
    <property type="term" value="F:peptidase activity"/>
    <property type="evidence" value="ECO:0007669"/>
    <property type="project" value="UniProtKB-KW"/>
</dbReference>
<dbReference type="InterPro" id="IPR015943">
    <property type="entry name" value="WD40/YVTN_repeat-like_dom_sf"/>
</dbReference>
<keyword evidence="3" id="KW-0479">Metal-binding</keyword>
<dbReference type="AlphaFoldDB" id="A0AAN6Y3H1"/>
<protein>
    <submittedName>
        <fullName evidence="7">Uncharacterized protein</fullName>
    </submittedName>
</protein>
<dbReference type="InterPro" id="IPR001261">
    <property type="entry name" value="ArgE/DapE_CS"/>
</dbReference>
<dbReference type="Pfam" id="PF01546">
    <property type="entry name" value="Peptidase_M20"/>
    <property type="match status" value="1"/>
</dbReference>
<reference evidence="7" key="2">
    <citation type="submission" date="2023-05" db="EMBL/GenBank/DDBJ databases">
        <authorList>
            <consortium name="Lawrence Berkeley National Laboratory"/>
            <person name="Steindorff A."/>
            <person name="Hensen N."/>
            <person name="Bonometti L."/>
            <person name="Westerberg I."/>
            <person name="Brannstrom I.O."/>
            <person name="Guillou S."/>
            <person name="Cros-Aarteil S."/>
            <person name="Calhoun S."/>
            <person name="Haridas S."/>
            <person name="Kuo A."/>
            <person name="Mondo S."/>
            <person name="Pangilinan J."/>
            <person name="Riley R."/>
            <person name="Labutti K."/>
            <person name="Andreopoulos B."/>
            <person name="Lipzen A."/>
            <person name="Chen C."/>
            <person name="Yanf M."/>
            <person name="Daum C."/>
            <person name="Ng V."/>
            <person name="Clum A."/>
            <person name="Ohm R."/>
            <person name="Martin F."/>
            <person name="Silar P."/>
            <person name="Natvig D."/>
            <person name="Lalanne C."/>
            <person name="Gautier V."/>
            <person name="Ament-Velasquez S.L."/>
            <person name="Kruys A."/>
            <person name="Hutchinson M.I."/>
            <person name="Powell A.J."/>
            <person name="Barry K."/>
            <person name="Miller A.N."/>
            <person name="Grigoriev I.V."/>
            <person name="Debuchy R."/>
            <person name="Gladieux P."/>
            <person name="Thoren M.H."/>
            <person name="Johannesson H."/>
        </authorList>
    </citation>
    <scope>NUCLEOTIDE SEQUENCE</scope>
    <source>
        <strain evidence="7">PSN293</strain>
    </source>
</reference>
<evidence type="ECO:0000256" key="6">
    <source>
        <dbReference type="SAM" id="MobiDB-lite"/>
    </source>
</evidence>
<dbReference type="GO" id="GO:0006751">
    <property type="term" value="P:glutathione catabolic process"/>
    <property type="evidence" value="ECO:0007669"/>
    <property type="project" value="InterPro"/>
</dbReference>
<evidence type="ECO:0000256" key="5">
    <source>
        <dbReference type="PROSITE-ProRule" id="PRU00221"/>
    </source>
</evidence>
<evidence type="ECO:0000256" key="2">
    <source>
        <dbReference type="ARBA" id="ARBA00022670"/>
    </source>
</evidence>
<dbReference type="Gene3D" id="3.30.70.360">
    <property type="match status" value="1"/>
</dbReference>
<dbReference type="InterPro" id="IPR051458">
    <property type="entry name" value="Cyt/Met_Dipeptidase"/>
</dbReference>
<dbReference type="Pfam" id="PF00400">
    <property type="entry name" value="WD40"/>
    <property type="match status" value="2"/>
</dbReference>
<evidence type="ECO:0000256" key="1">
    <source>
        <dbReference type="ARBA" id="ARBA00006247"/>
    </source>
</evidence>
<dbReference type="InterPro" id="IPR002933">
    <property type="entry name" value="Peptidase_M20"/>
</dbReference>
<evidence type="ECO:0000313" key="7">
    <source>
        <dbReference type="EMBL" id="KAK4211513.1"/>
    </source>
</evidence>
<evidence type="ECO:0000256" key="4">
    <source>
        <dbReference type="ARBA" id="ARBA00022801"/>
    </source>
</evidence>
<dbReference type="InterPro" id="IPR001680">
    <property type="entry name" value="WD40_rpt"/>
</dbReference>
<feature type="repeat" description="WD" evidence="5">
    <location>
        <begin position="226"/>
        <end position="257"/>
    </location>
</feature>
<keyword evidence="2" id="KW-0645">Protease</keyword>
<keyword evidence="8" id="KW-1185">Reference proteome</keyword>
<dbReference type="EMBL" id="MU858147">
    <property type="protein sequence ID" value="KAK4211513.1"/>
    <property type="molecule type" value="Genomic_DNA"/>
</dbReference>
<comment type="caution">
    <text evidence="7">The sequence shown here is derived from an EMBL/GenBank/DDBJ whole genome shotgun (WGS) entry which is preliminary data.</text>
</comment>
<dbReference type="PIRSF" id="PIRSF037237">
    <property type="entry name" value="Peptidase_WD_repeats_DUG2"/>
    <property type="match status" value="1"/>
</dbReference>
<dbReference type="PROSITE" id="PS50082">
    <property type="entry name" value="WD_REPEATS_2"/>
    <property type="match status" value="1"/>
</dbReference>
<dbReference type="SUPFAM" id="SSF50978">
    <property type="entry name" value="WD40 repeat-like"/>
    <property type="match status" value="1"/>
</dbReference>
<keyword evidence="4" id="KW-0378">Hydrolase</keyword>
<dbReference type="GO" id="GO:0046872">
    <property type="term" value="F:metal ion binding"/>
    <property type="evidence" value="ECO:0007669"/>
    <property type="project" value="UniProtKB-KW"/>
</dbReference>
<dbReference type="PROSITE" id="PS00758">
    <property type="entry name" value="ARGE_DAPE_CPG2_1"/>
    <property type="match status" value="1"/>
</dbReference>
<dbReference type="PANTHER" id="PTHR43270:SF8">
    <property type="entry name" value="DI- AND TRIPEPTIDASE DUG2-RELATED"/>
    <property type="match status" value="1"/>
</dbReference>
<dbReference type="InterPro" id="IPR017149">
    <property type="entry name" value="GSH_degradosome_Dug2"/>
</dbReference>
<dbReference type="Gene3D" id="2.130.10.10">
    <property type="entry name" value="YVTN repeat-like/Quinoprotein amine dehydrogenase"/>
    <property type="match status" value="2"/>
</dbReference>
<evidence type="ECO:0000313" key="8">
    <source>
        <dbReference type="Proteomes" id="UP001301769"/>
    </source>
</evidence>
<dbReference type="SUPFAM" id="SSF53187">
    <property type="entry name" value="Zn-dependent exopeptidases"/>
    <property type="match status" value="1"/>
</dbReference>
<dbReference type="GO" id="GO:0006508">
    <property type="term" value="P:proteolysis"/>
    <property type="evidence" value="ECO:0007669"/>
    <property type="project" value="UniProtKB-KW"/>
</dbReference>
<gene>
    <name evidence="7" type="ORF">QBC37DRAFT_426794</name>
</gene>
<reference evidence="7" key="1">
    <citation type="journal article" date="2023" name="Mol. Phylogenet. Evol.">
        <title>Genome-scale phylogeny and comparative genomics of the fungal order Sordariales.</title>
        <authorList>
            <person name="Hensen N."/>
            <person name="Bonometti L."/>
            <person name="Westerberg I."/>
            <person name="Brannstrom I.O."/>
            <person name="Guillou S."/>
            <person name="Cros-Aarteil S."/>
            <person name="Calhoun S."/>
            <person name="Haridas S."/>
            <person name="Kuo A."/>
            <person name="Mondo S."/>
            <person name="Pangilinan J."/>
            <person name="Riley R."/>
            <person name="LaButti K."/>
            <person name="Andreopoulos B."/>
            <person name="Lipzen A."/>
            <person name="Chen C."/>
            <person name="Yan M."/>
            <person name="Daum C."/>
            <person name="Ng V."/>
            <person name="Clum A."/>
            <person name="Steindorff A."/>
            <person name="Ohm R.A."/>
            <person name="Martin F."/>
            <person name="Silar P."/>
            <person name="Natvig D.O."/>
            <person name="Lalanne C."/>
            <person name="Gautier V."/>
            <person name="Ament-Velasquez S.L."/>
            <person name="Kruys A."/>
            <person name="Hutchinson M.I."/>
            <person name="Powell A.J."/>
            <person name="Barry K."/>
            <person name="Miller A.N."/>
            <person name="Grigoriev I.V."/>
            <person name="Debuchy R."/>
            <person name="Gladieux P."/>
            <person name="Hiltunen Thoren M."/>
            <person name="Johannesson H."/>
        </authorList>
    </citation>
    <scope>NUCLEOTIDE SEQUENCE</scope>
    <source>
        <strain evidence="7">PSN293</strain>
    </source>
</reference>
<comment type="similarity">
    <text evidence="1">Belongs to the peptidase M20A family.</text>
</comment>
<dbReference type="SMART" id="SM00320">
    <property type="entry name" value="WD40"/>
    <property type="match status" value="7"/>
</dbReference>
<accession>A0AAN6Y3H1</accession>
<dbReference type="Proteomes" id="UP001301769">
    <property type="component" value="Unassembled WGS sequence"/>
</dbReference>
<organism evidence="7 8">
    <name type="scientific">Rhypophila decipiens</name>
    <dbReference type="NCBI Taxonomy" id="261697"/>
    <lineage>
        <taxon>Eukaryota</taxon>
        <taxon>Fungi</taxon>
        <taxon>Dikarya</taxon>
        <taxon>Ascomycota</taxon>
        <taxon>Pezizomycotina</taxon>
        <taxon>Sordariomycetes</taxon>
        <taxon>Sordariomycetidae</taxon>
        <taxon>Sordariales</taxon>
        <taxon>Naviculisporaceae</taxon>
        <taxon>Rhypophila</taxon>
    </lineage>
</organism>
<dbReference type="Gene3D" id="3.40.630.10">
    <property type="entry name" value="Zn peptidases"/>
    <property type="match status" value="1"/>
</dbReference>
<name>A0AAN6Y3H1_9PEZI</name>